<accession>A0ABR1G6X4</accession>
<dbReference type="PROSITE" id="PS50222">
    <property type="entry name" value="EF_HAND_2"/>
    <property type="match status" value="2"/>
</dbReference>
<evidence type="ECO:0000256" key="2">
    <source>
        <dbReference type="SAM" id="MobiDB-lite"/>
    </source>
</evidence>
<dbReference type="Proteomes" id="UP001363151">
    <property type="component" value="Unassembled WGS sequence"/>
</dbReference>
<keyword evidence="1" id="KW-0106">Calcium</keyword>
<dbReference type="PROSITE" id="PS00018">
    <property type="entry name" value="EF_HAND_1"/>
    <property type="match status" value="1"/>
</dbReference>
<gene>
    <name evidence="4" type="ORF">SO694_00042257</name>
</gene>
<comment type="caution">
    <text evidence="4">The sequence shown here is derived from an EMBL/GenBank/DDBJ whole genome shotgun (WGS) entry which is preliminary data.</text>
</comment>
<dbReference type="InterPro" id="IPR011992">
    <property type="entry name" value="EF-hand-dom_pair"/>
</dbReference>
<evidence type="ECO:0000259" key="3">
    <source>
        <dbReference type="PROSITE" id="PS50222"/>
    </source>
</evidence>
<organism evidence="4 5">
    <name type="scientific">Aureococcus anophagefferens</name>
    <name type="common">Harmful bloom alga</name>
    <dbReference type="NCBI Taxonomy" id="44056"/>
    <lineage>
        <taxon>Eukaryota</taxon>
        <taxon>Sar</taxon>
        <taxon>Stramenopiles</taxon>
        <taxon>Ochrophyta</taxon>
        <taxon>Pelagophyceae</taxon>
        <taxon>Pelagomonadales</taxon>
        <taxon>Pelagomonadaceae</taxon>
        <taxon>Aureococcus</taxon>
    </lineage>
</organism>
<dbReference type="SUPFAM" id="SSF47473">
    <property type="entry name" value="EF-hand"/>
    <property type="match status" value="1"/>
</dbReference>
<protein>
    <recommendedName>
        <fullName evidence="3">EF-hand domain-containing protein</fullName>
    </recommendedName>
</protein>
<sequence length="360" mass="39121">MNAISAYLASATPSVGCLGDCTLDDDGPEAAAPSDEFRRLPPDDAPPPRETVFERMAFKTIYVQRARLKPDGFFALLSDATGVGDLARNAFGDALYALHCEAGDRRRGVAFKAAERAVKRVKLARETFERVVASSHFDGEFVTPDDFKRLLFGVVRRIYEEDARKDAVKLDFDHGFGDAMELLDKTGEGDESFRRYDSAGNGRIDVDEACAMALVVGGAFDAFIDASLAGGGGGTLTADDYNVALRKLGFGDVCKVFQGQFVEGVFRRIDNDGDGRIALPEFLVNAARLLRPVSFERAVSEAEGYPGWVPLGGASAEDINALVSTLQTGDVLLSRLDDDMGQFQRPVAATMFERFRLGKR</sequence>
<keyword evidence="5" id="KW-1185">Reference proteome</keyword>
<proteinExistence type="predicted"/>
<feature type="domain" description="EF-hand" evidence="3">
    <location>
        <begin position="257"/>
        <end position="292"/>
    </location>
</feature>
<dbReference type="InterPro" id="IPR002048">
    <property type="entry name" value="EF_hand_dom"/>
</dbReference>
<dbReference type="InterPro" id="IPR018247">
    <property type="entry name" value="EF_Hand_1_Ca_BS"/>
</dbReference>
<evidence type="ECO:0000313" key="5">
    <source>
        <dbReference type="Proteomes" id="UP001363151"/>
    </source>
</evidence>
<dbReference type="EMBL" id="JBBJCI010000085">
    <property type="protein sequence ID" value="KAK7248898.1"/>
    <property type="molecule type" value="Genomic_DNA"/>
</dbReference>
<name>A0ABR1G6X4_AURAN</name>
<evidence type="ECO:0000313" key="4">
    <source>
        <dbReference type="EMBL" id="KAK7248898.1"/>
    </source>
</evidence>
<feature type="region of interest" description="Disordered" evidence="2">
    <location>
        <begin position="28"/>
        <end position="49"/>
    </location>
</feature>
<evidence type="ECO:0000256" key="1">
    <source>
        <dbReference type="ARBA" id="ARBA00022837"/>
    </source>
</evidence>
<feature type="domain" description="EF-hand" evidence="3">
    <location>
        <begin position="184"/>
        <end position="219"/>
    </location>
</feature>
<dbReference type="Gene3D" id="1.10.238.10">
    <property type="entry name" value="EF-hand"/>
    <property type="match status" value="1"/>
</dbReference>
<reference evidence="4 5" key="1">
    <citation type="submission" date="2024-03" db="EMBL/GenBank/DDBJ databases">
        <title>Aureococcus anophagefferens CCMP1851 and Kratosvirus quantuckense: Draft genome of a second virus-susceptible host strain in the model system.</title>
        <authorList>
            <person name="Chase E."/>
            <person name="Truchon A.R."/>
            <person name="Schepens W."/>
            <person name="Wilhelm S.W."/>
        </authorList>
    </citation>
    <scope>NUCLEOTIDE SEQUENCE [LARGE SCALE GENOMIC DNA]</scope>
    <source>
        <strain evidence="4 5">CCMP1851</strain>
    </source>
</reference>